<evidence type="ECO:0000313" key="9">
    <source>
        <dbReference type="Proteomes" id="UP000680304"/>
    </source>
</evidence>
<sequence length="75" mass="8945">MAPSDMFRFESLPVSLIMDGQVQDEHLQQLGKSRFWLKNELRRNGVSNFRDVFFCSIDHDGKLYINTYRKHNPNR</sequence>
<dbReference type="InterPro" id="IPR023090">
    <property type="entry name" value="UPF0702_alpha/beta_dom_sf"/>
</dbReference>
<proteinExistence type="inferred from homology"/>
<reference evidence="8 9" key="1">
    <citation type="submission" date="2021-04" db="EMBL/GenBank/DDBJ databases">
        <title>Draft genome sequence of Paenibacillus cisolokensis, LC2-13A.</title>
        <authorList>
            <person name="Uke A."/>
            <person name="Chhe C."/>
            <person name="Baramee S."/>
            <person name="Kosugi A."/>
        </authorList>
    </citation>
    <scope>NUCLEOTIDE SEQUENCE [LARGE SCALE GENOMIC DNA]</scope>
    <source>
        <strain evidence="8 9">LC2-13A</strain>
    </source>
</reference>
<evidence type="ECO:0000256" key="3">
    <source>
        <dbReference type="ARBA" id="ARBA00022475"/>
    </source>
</evidence>
<comment type="similarity">
    <text evidence="2">Belongs to the UPF0702 family.</text>
</comment>
<name>A0ABQ4N7C1_9BACL</name>
<comment type="caution">
    <text evidence="8">The sequence shown here is derived from an EMBL/GenBank/DDBJ whole genome shotgun (WGS) entry which is preliminary data.</text>
</comment>
<evidence type="ECO:0000256" key="2">
    <source>
        <dbReference type="ARBA" id="ARBA00006448"/>
    </source>
</evidence>
<dbReference type="Proteomes" id="UP000680304">
    <property type="component" value="Unassembled WGS sequence"/>
</dbReference>
<comment type="subcellular location">
    <subcellularLocation>
        <location evidence="1">Cell membrane</location>
        <topology evidence="1">Multi-pass membrane protein</topology>
    </subcellularLocation>
</comment>
<keyword evidence="4" id="KW-0812">Transmembrane</keyword>
<keyword evidence="9" id="KW-1185">Reference proteome</keyword>
<evidence type="ECO:0000256" key="5">
    <source>
        <dbReference type="ARBA" id="ARBA00022989"/>
    </source>
</evidence>
<dbReference type="Gene3D" id="3.30.240.20">
    <property type="entry name" value="bsu07140 like domains"/>
    <property type="match status" value="1"/>
</dbReference>
<dbReference type="InterPro" id="IPR007353">
    <property type="entry name" value="DUF421"/>
</dbReference>
<feature type="domain" description="YetF C-terminal" evidence="7">
    <location>
        <begin position="10"/>
        <end position="57"/>
    </location>
</feature>
<evidence type="ECO:0000313" key="8">
    <source>
        <dbReference type="EMBL" id="GIQ64079.1"/>
    </source>
</evidence>
<evidence type="ECO:0000259" key="7">
    <source>
        <dbReference type="Pfam" id="PF04239"/>
    </source>
</evidence>
<protein>
    <recommendedName>
        <fullName evidence="7">YetF C-terminal domain-containing protein</fullName>
    </recommendedName>
</protein>
<dbReference type="PANTHER" id="PTHR34582:SF6">
    <property type="entry name" value="UPF0702 TRANSMEMBRANE PROTEIN YCAP"/>
    <property type="match status" value="1"/>
</dbReference>
<evidence type="ECO:0000256" key="1">
    <source>
        <dbReference type="ARBA" id="ARBA00004651"/>
    </source>
</evidence>
<evidence type="ECO:0000256" key="6">
    <source>
        <dbReference type="ARBA" id="ARBA00023136"/>
    </source>
</evidence>
<keyword evidence="6" id="KW-0472">Membrane</keyword>
<dbReference type="Pfam" id="PF04239">
    <property type="entry name" value="DUF421"/>
    <property type="match status" value="1"/>
</dbReference>
<evidence type="ECO:0000256" key="4">
    <source>
        <dbReference type="ARBA" id="ARBA00022692"/>
    </source>
</evidence>
<gene>
    <name evidence="8" type="ORF">PACILC2_26470</name>
</gene>
<accession>A0ABQ4N7C1</accession>
<dbReference type="PANTHER" id="PTHR34582">
    <property type="entry name" value="UPF0702 TRANSMEMBRANE PROTEIN YCAP"/>
    <property type="match status" value="1"/>
</dbReference>
<dbReference type="EMBL" id="BOVJ01000079">
    <property type="protein sequence ID" value="GIQ64079.1"/>
    <property type="molecule type" value="Genomic_DNA"/>
</dbReference>
<organism evidence="8 9">
    <name type="scientific">Paenibacillus cisolokensis</name>
    <dbReference type="NCBI Taxonomy" id="1658519"/>
    <lineage>
        <taxon>Bacteria</taxon>
        <taxon>Bacillati</taxon>
        <taxon>Bacillota</taxon>
        <taxon>Bacilli</taxon>
        <taxon>Bacillales</taxon>
        <taxon>Paenibacillaceae</taxon>
        <taxon>Paenibacillus</taxon>
    </lineage>
</organism>
<keyword evidence="3" id="KW-1003">Cell membrane</keyword>
<keyword evidence="5" id="KW-1133">Transmembrane helix</keyword>